<proteinExistence type="predicted"/>
<dbReference type="EMBL" id="CAXAMN010000780">
    <property type="protein sequence ID" value="CAK8990654.1"/>
    <property type="molecule type" value="Genomic_DNA"/>
</dbReference>
<gene>
    <name evidence="2" type="ORF">CCMP2556_LOCUS2134</name>
</gene>
<organism evidence="2 3">
    <name type="scientific">Durusdinium trenchii</name>
    <dbReference type="NCBI Taxonomy" id="1381693"/>
    <lineage>
        <taxon>Eukaryota</taxon>
        <taxon>Sar</taxon>
        <taxon>Alveolata</taxon>
        <taxon>Dinophyceae</taxon>
        <taxon>Suessiales</taxon>
        <taxon>Symbiodiniaceae</taxon>
        <taxon>Durusdinium</taxon>
    </lineage>
</organism>
<dbReference type="Proteomes" id="UP001642484">
    <property type="component" value="Unassembled WGS sequence"/>
</dbReference>
<name>A0ABP0HMQ7_9DINO</name>
<feature type="region of interest" description="Disordered" evidence="1">
    <location>
        <begin position="257"/>
        <end position="285"/>
    </location>
</feature>
<accession>A0ABP0HMQ7</accession>
<sequence>MKRPATEVDQNEPSDAAGHAHAKMARADDHPCDPEFVGLKGSLLVEAIFKKYGAGVTTIKWLNEETGDRNIKRDPVNRPVMESLAEAYCDRILQSGLNQDCSGRAWMCSHSSTAITPCQAITYNHRSEAMFRAIQREPDNPFVIKALASGLEGATRLKANDCCSLTFDSITSILNNYLVKYQVKETVRQWANTHINYCDFSLNNRPSLVPTRHAGTGERLIPQIFLKPGNETASVMNYIITPMATSSVFKKLEEEAGAGAAGSDQPGKGKGKGKRRRGQKGKIAEGATEAEATFSALVYPMDGASEEHARPKTALDDFMCLFMSVSAKCEKSLGESCKGGQRSMQTYKTSVITLLGHTASCFFEFCFTGSVAINGKFVRNYSSFRTEMSTFIATACEMSVASASQASGSGTGRASQSLSAHISEVLGADPTVLHLGHVKDESDEAKALARIKLGVPIAVRGGMDTFVQDVLQLPLEYHGAFATEI</sequence>
<keyword evidence="3" id="KW-1185">Reference proteome</keyword>
<comment type="caution">
    <text evidence="2">The sequence shown here is derived from an EMBL/GenBank/DDBJ whole genome shotgun (WGS) entry which is preliminary data.</text>
</comment>
<feature type="region of interest" description="Disordered" evidence="1">
    <location>
        <begin position="1"/>
        <end position="27"/>
    </location>
</feature>
<reference evidence="2 3" key="1">
    <citation type="submission" date="2024-02" db="EMBL/GenBank/DDBJ databases">
        <authorList>
            <person name="Chen Y."/>
            <person name="Shah S."/>
            <person name="Dougan E. K."/>
            <person name="Thang M."/>
            <person name="Chan C."/>
        </authorList>
    </citation>
    <scope>NUCLEOTIDE SEQUENCE [LARGE SCALE GENOMIC DNA]</scope>
</reference>
<evidence type="ECO:0000313" key="3">
    <source>
        <dbReference type="Proteomes" id="UP001642484"/>
    </source>
</evidence>
<protein>
    <submittedName>
        <fullName evidence="2">Uncharacterized protein</fullName>
    </submittedName>
</protein>
<evidence type="ECO:0000313" key="2">
    <source>
        <dbReference type="EMBL" id="CAK8990654.1"/>
    </source>
</evidence>
<evidence type="ECO:0000256" key="1">
    <source>
        <dbReference type="SAM" id="MobiDB-lite"/>
    </source>
</evidence>
<feature type="compositionally biased region" description="Basic residues" evidence="1">
    <location>
        <begin position="269"/>
        <end position="280"/>
    </location>
</feature>